<dbReference type="InterPro" id="IPR050369">
    <property type="entry name" value="RBOH/FRE"/>
</dbReference>
<evidence type="ECO:0000259" key="18">
    <source>
        <dbReference type="Pfam" id="PF08030"/>
    </source>
</evidence>
<dbReference type="SFLD" id="SFLDS00052">
    <property type="entry name" value="Ferric_Reductase_Domain"/>
    <property type="match status" value="1"/>
</dbReference>
<feature type="domain" description="Ferric reductase NAD binding" evidence="18">
    <location>
        <begin position="353"/>
        <end position="503"/>
    </location>
</feature>
<comment type="function">
    <text evidence="12">Probable cell surface metalloreductase. May be involved in iron or copper homeostasis.</text>
</comment>
<organism evidence="19 20">
    <name type="scientific">Sungouiella intermedia</name>
    <dbReference type="NCBI Taxonomy" id="45354"/>
    <lineage>
        <taxon>Eukaryota</taxon>
        <taxon>Fungi</taxon>
        <taxon>Dikarya</taxon>
        <taxon>Ascomycota</taxon>
        <taxon>Saccharomycotina</taxon>
        <taxon>Pichiomycetes</taxon>
        <taxon>Metschnikowiaceae</taxon>
        <taxon>Sungouiella</taxon>
    </lineage>
</organism>
<evidence type="ECO:0000313" key="20">
    <source>
        <dbReference type="Proteomes" id="UP000182259"/>
    </source>
</evidence>
<sequence>MSSNEYRPSAIDVHVRHAGHHHTGNIKYGYITLGTSIAVALILAVSNHFYLHNWQRDGHPSPKSVWRRIGRVPVWAHMAFWSVIVLGLSFFHVKNLSENYNVVIKRLGRVGYALVPLDVLLVIRPSLLGGSYLDYISLHKWLLRLIVVAVVLHGIGFFTKWLIEGTFWTKTFRWANFMGVIVAVIGLLLAVVSIGPVRRRVYGIFYIIHNVTVVTFLVLIWLHARPGVLDFVILLLSMLAFQVYQRLTLVHQIPRITIVDKDTASLRVLHLTKPSEFPTRWFAGSHIRLGYAKSNFRYWLLPAHPYTLCSLPADTTLDLVVKKGFRFQVFSSLEYTVSNPFQSIPPPCFLTAENVNVFCGGSGISLGIPVVRYLKHSSSARVNLFWCITNKEDAYVLEELKVTHRVDVYVTGNSDTMFLGSQNEEDDGLLNQVDDIELGSLLAESASDPFADSQTLDKNLDIVFHRGRPALDHIFNSFSETSEPANKWIIACGPESLIQDAKTWSKLHDVQLFTELYDM</sequence>
<feature type="domain" description="Ferric oxidoreductase" evidence="16">
    <location>
        <begin position="107"/>
        <end position="219"/>
    </location>
</feature>
<comment type="subcellular location">
    <subcellularLocation>
        <location evidence="1">Membrane</location>
        <topology evidence="1">Multi-pass membrane protein</topology>
    </subcellularLocation>
</comment>
<evidence type="ECO:0000256" key="3">
    <source>
        <dbReference type="ARBA" id="ARBA00022630"/>
    </source>
</evidence>
<dbReference type="GO" id="GO:0033215">
    <property type="term" value="P:reductive iron assimilation"/>
    <property type="evidence" value="ECO:0007669"/>
    <property type="project" value="TreeGrafter"/>
</dbReference>
<evidence type="ECO:0000256" key="8">
    <source>
        <dbReference type="ARBA" id="ARBA00022989"/>
    </source>
</evidence>
<dbReference type="Pfam" id="PF01794">
    <property type="entry name" value="Ferric_reduct"/>
    <property type="match status" value="1"/>
</dbReference>
<dbReference type="InterPro" id="IPR013121">
    <property type="entry name" value="Fe_red_NAD-bd_6"/>
</dbReference>
<keyword evidence="8 15" id="KW-1133">Transmembrane helix</keyword>
<evidence type="ECO:0000256" key="11">
    <source>
        <dbReference type="ARBA" id="ARBA00023136"/>
    </source>
</evidence>
<keyword evidence="2" id="KW-0813">Transport</keyword>
<dbReference type="GO" id="GO:0005886">
    <property type="term" value="C:plasma membrane"/>
    <property type="evidence" value="ECO:0007669"/>
    <property type="project" value="TreeGrafter"/>
</dbReference>
<evidence type="ECO:0000313" key="19">
    <source>
        <dbReference type="EMBL" id="SGZ57703.1"/>
    </source>
</evidence>
<evidence type="ECO:0000256" key="5">
    <source>
        <dbReference type="ARBA" id="ARBA00022827"/>
    </source>
</evidence>
<dbReference type="EMBL" id="LT635768">
    <property type="protein sequence ID" value="SGZ57703.1"/>
    <property type="molecule type" value="Genomic_DNA"/>
</dbReference>
<evidence type="ECO:0000256" key="2">
    <source>
        <dbReference type="ARBA" id="ARBA00022448"/>
    </source>
</evidence>
<keyword evidence="7" id="KW-0249">Electron transport</keyword>
<feature type="transmembrane region" description="Helical" evidence="15">
    <location>
        <begin position="111"/>
        <end position="129"/>
    </location>
</feature>
<reference evidence="20" key="1">
    <citation type="submission" date="2016-10" db="EMBL/GenBank/DDBJ databases">
        <authorList>
            <person name="Geijer C."/>
            <person name="Jareborg N."/>
            <person name="Dainat J."/>
        </authorList>
    </citation>
    <scope>NUCLEOTIDE SEQUENCE [LARGE SCALE GENOMIC DNA]</scope>
    <source>
        <strain evidence="20">PYCC 4715</strain>
    </source>
</reference>
<evidence type="ECO:0000256" key="13">
    <source>
        <dbReference type="ARBA" id="ARBA00038065"/>
    </source>
</evidence>
<evidence type="ECO:0000256" key="15">
    <source>
        <dbReference type="SAM" id="Phobius"/>
    </source>
</evidence>
<gene>
    <name evidence="19" type="ORF">SAMEA4029009_CIC11G00000002596</name>
</gene>
<keyword evidence="11 15" id="KW-0472">Membrane</keyword>
<dbReference type="Pfam" id="PF08030">
    <property type="entry name" value="NAD_binding_6"/>
    <property type="match status" value="1"/>
</dbReference>
<keyword evidence="10" id="KW-0406">Ion transport</keyword>
<feature type="domain" description="FAD-binding 8" evidence="17">
    <location>
        <begin position="268"/>
        <end position="323"/>
    </location>
</feature>
<dbReference type="SUPFAM" id="SSF52343">
    <property type="entry name" value="Ferredoxin reductase-like, C-terminal NADP-linked domain"/>
    <property type="match status" value="1"/>
</dbReference>
<evidence type="ECO:0000256" key="9">
    <source>
        <dbReference type="ARBA" id="ARBA00023002"/>
    </source>
</evidence>
<feature type="transmembrane region" description="Helical" evidence="15">
    <location>
        <begin position="28"/>
        <end position="51"/>
    </location>
</feature>
<keyword evidence="4 15" id="KW-0812">Transmembrane</keyword>
<evidence type="ECO:0000256" key="4">
    <source>
        <dbReference type="ARBA" id="ARBA00022692"/>
    </source>
</evidence>
<feature type="transmembrane region" description="Helical" evidence="15">
    <location>
        <begin position="141"/>
        <end position="163"/>
    </location>
</feature>
<feature type="transmembrane region" description="Helical" evidence="15">
    <location>
        <begin position="175"/>
        <end position="194"/>
    </location>
</feature>
<name>A0A1L0C2A2_9ASCO</name>
<comment type="similarity">
    <text evidence="13">Belongs to the ferric reductase (FRE) family. AIM14 subfamily.</text>
</comment>
<dbReference type="SFLD" id="SFLDF00463">
    <property type="entry name" value="AIM14"/>
    <property type="match status" value="1"/>
</dbReference>
<dbReference type="InterPro" id="IPR013112">
    <property type="entry name" value="FAD-bd_8"/>
</dbReference>
<evidence type="ECO:0000259" key="17">
    <source>
        <dbReference type="Pfam" id="PF08022"/>
    </source>
</evidence>
<evidence type="ECO:0000256" key="12">
    <source>
        <dbReference type="ARBA" id="ARBA00037386"/>
    </source>
</evidence>
<dbReference type="SFLD" id="SFLDG01168">
    <property type="entry name" value="Ferric_reductase_subgroup_(FRE"/>
    <property type="match status" value="1"/>
</dbReference>
<dbReference type="PANTHER" id="PTHR11972">
    <property type="entry name" value="NADPH OXIDASE"/>
    <property type="match status" value="1"/>
</dbReference>
<keyword evidence="6" id="KW-0521">NADP</keyword>
<evidence type="ECO:0000256" key="1">
    <source>
        <dbReference type="ARBA" id="ARBA00004141"/>
    </source>
</evidence>
<dbReference type="GO" id="GO:0000293">
    <property type="term" value="F:ferric-chelate reductase activity"/>
    <property type="evidence" value="ECO:0007669"/>
    <property type="project" value="TreeGrafter"/>
</dbReference>
<dbReference type="Proteomes" id="UP000182259">
    <property type="component" value="Chromosome V"/>
</dbReference>
<accession>A0A1L0C2A2</accession>
<dbReference type="InterPro" id="IPR013130">
    <property type="entry name" value="Fe3_Rdtase_TM_dom"/>
</dbReference>
<evidence type="ECO:0000259" key="16">
    <source>
        <dbReference type="Pfam" id="PF01794"/>
    </source>
</evidence>
<keyword evidence="9" id="KW-0560">Oxidoreductase</keyword>
<dbReference type="InterPro" id="IPR039261">
    <property type="entry name" value="FNR_nucleotide-bd"/>
</dbReference>
<protein>
    <recommendedName>
        <fullName evidence="14">Probable metalloreductase AIM14</fullName>
    </recommendedName>
</protein>
<proteinExistence type="inferred from homology"/>
<evidence type="ECO:0000256" key="10">
    <source>
        <dbReference type="ARBA" id="ARBA00023065"/>
    </source>
</evidence>
<feature type="transmembrane region" description="Helical" evidence="15">
    <location>
        <begin position="72"/>
        <end position="91"/>
    </location>
</feature>
<dbReference type="PANTHER" id="PTHR11972:SF198">
    <property type="entry name" value="METALLOREDUCTASE AIM14-RELATED"/>
    <property type="match status" value="1"/>
</dbReference>
<dbReference type="AlphaFoldDB" id="A0A1L0C2A2"/>
<dbReference type="Pfam" id="PF08022">
    <property type="entry name" value="FAD_binding_8"/>
    <property type="match status" value="1"/>
</dbReference>
<evidence type="ECO:0000256" key="6">
    <source>
        <dbReference type="ARBA" id="ARBA00022857"/>
    </source>
</evidence>
<feature type="transmembrane region" description="Helical" evidence="15">
    <location>
        <begin position="201"/>
        <end position="222"/>
    </location>
</feature>
<dbReference type="Gene3D" id="3.40.50.80">
    <property type="entry name" value="Nucleotide-binding domain of ferredoxin-NADP reductase (FNR) module"/>
    <property type="match status" value="1"/>
</dbReference>
<keyword evidence="3" id="KW-0285">Flavoprotein</keyword>
<keyword evidence="5" id="KW-0274">FAD</keyword>
<dbReference type="CDD" id="cd06186">
    <property type="entry name" value="NOX_Duox_like_FAD_NADP"/>
    <property type="match status" value="1"/>
</dbReference>
<evidence type="ECO:0000256" key="14">
    <source>
        <dbReference type="ARBA" id="ARBA00039704"/>
    </source>
</evidence>
<evidence type="ECO:0000256" key="7">
    <source>
        <dbReference type="ARBA" id="ARBA00022982"/>
    </source>
</evidence>